<dbReference type="SMART" id="SM00369">
    <property type="entry name" value="LRR_TYP"/>
    <property type="match status" value="10"/>
</dbReference>
<evidence type="ECO:0000256" key="6">
    <source>
        <dbReference type="ARBA" id="ARBA00022729"/>
    </source>
</evidence>
<comment type="similarity">
    <text evidence="2">Belongs to the RLP family.</text>
</comment>
<evidence type="ECO:0000313" key="15">
    <source>
        <dbReference type="Proteomes" id="UP001140206"/>
    </source>
</evidence>
<dbReference type="InterPro" id="IPR003591">
    <property type="entry name" value="Leu-rich_rpt_typical-subtyp"/>
</dbReference>
<evidence type="ECO:0000256" key="12">
    <source>
        <dbReference type="SAM" id="SignalP"/>
    </source>
</evidence>
<keyword evidence="7" id="KW-0677">Repeat</keyword>
<evidence type="ECO:0000313" key="14">
    <source>
        <dbReference type="EMBL" id="KAJ4748451.1"/>
    </source>
</evidence>
<dbReference type="InterPro" id="IPR032675">
    <property type="entry name" value="LRR_dom_sf"/>
</dbReference>
<dbReference type="InterPro" id="IPR013210">
    <property type="entry name" value="LRR_N_plant-typ"/>
</dbReference>
<comment type="subcellular location">
    <subcellularLocation>
        <location evidence="1">Cell membrane</location>
        <topology evidence="1">Single-pass type I membrane protein</topology>
    </subcellularLocation>
</comment>
<evidence type="ECO:0000256" key="8">
    <source>
        <dbReference type="ARBA" id="ARBA00022989"/>
    </source>
</evidence>
<name>A0AAV8C1G4_9POAL</name>
<dbReference type="SUPFAM" id="SSF52058">
    <property type="entry name" value="L domain-like"/>
    <property type="match status" value="1"/>
</dbReference>
<dbReference type="Gene3D" id="3.80.10.10">
    <property type="entry name" value="Ribonuclease Inhibitor"/>
    <property type="match status" value="3"/>
</dbReference>
<evidence type="ECO:0000256" key="11">
    <source>
        <dbReference type="SAM" id="Phobius"/>
    </source>
</evidence>
<keyword evidence="6 12" id="KW-0732">Signal</keyword>
<dbReference type="Pfam" id="PF13855">
    <property type="entry name" value="LRR_8"/>
    <property type="match status" value="2"/>
</dbReference>
<evidence type="ECO:0000256" key="9">
    <source>
        <dbReference type="ARBA" id="ARBA00023136"/>
    </source>
</evidence>
<dbReference type="FunFam" id="3.80.10.10:FF:000213">
    <property type="entry name" value="Tyrosine-sulfated glycopeptide receptor 1"/>
    <property type="match status" value="1"/>
</dbReference>
<feature type="signal peptide" evidence="12">
    <location>
        <begin position="1"/>
        <end position="25"/>
    </location>
</feature>
<dbReference type="InterPro" id="IPR046956">
    <property type="entry name" value="RLP23-like"/>
</dbReference>
<keyword evidence="9 11" id="KW-0472">Membrane</keyword>
<feature type="domain" description="Leucine-rich repeat-containing N-terminal plant-type" evidence="13">
    <location>
        <begin position="31"/>
        <end position="66"/>
    </location>
</feature>
<dbReference type="InterPro" id="IPR001611">
    <property type="entry name" value="Leu-rich_rpt"/>
</dbReference>
<proteinExistence type="inferred from homology"/>
<keyword evidence="10" id="KW-0325">Glycoprotein</keyword>
<keyword evidence="4" id="KW-0433">Leucine-rich repeat</keyword>
<keyword evidence="3" id="KW-1003">Cell membrane</keyword>
<keyword evidence="5 11" id="KW-0812">Transmembrane</keyword>
<comment type="caution">
    <text evidence="14">The sequence shown here is derived from an EMBL/GenBank/DDBJ whole genome shotgun (WGS) entry which is preliminary data.</text>
</comment>
<dbReference type="Pfam" id="PF08263">
    <property type="entry name" value="LRRNT_2"/>
    <property type="match status" value="1"/>
</dbReference>
<keyword evidence="8 11" id="KW-1133">Transmembrane helix</keyword>
<organism evidence="14 15">
    <name type="scientific">Rhynchospora pubera</name>
    <dbReference type="NCBI Taxonomy" id="906938"/>
    <lineage>
        <taxon>Eukaryota</taxon>
        <taxon>Viridiplantae</taxon>
        <taxon>Streptophyta</taxon>
        <taxon>Embryophyta</taxon>
        <taxon>Tracheophyta</taxon>
        <taxon>Spermatophyta</taxon>
        <taxon>Magnoliopsida</taxon>
        <taxon>Liliopsida</taxon>
        <taxon>Poales</taxon>
        <taxon>Cyperaceae</taxon>
        <taxon>Cyperoideae</taxon>
        <taxon>Rhynchosporeae</taxon>
        <taxon>Rhynchospora</taxon>
    </lineage>
</organism>
<evidence type="ECO:0000259" key="13">
    <source>
        <dbReference type="Pfam" id="PF08263"/>
    </source>
</evidence>
<feature type="chain" id="PRO_5043675717" evidence="12">
    <location>
        <begin position="26"/>
        <end position="951"/>
    </location>
</feature>
<evidence type="ECO:0000256" key="10">
    <source>
        <dbReference type="ARBA" id="ARBA00023180"/>
    </source>
</evidence>
<protein>
    <submittedName>
        <fullName evidence="14">Receptor-like protein 12</fullName>
    </submittedName>
</protein>
<feature type="transmembrane region" description="Helical" evidence="11">
    <location>
        <begin position="900"/>
        <end position="923"/>
    </location>
</feature>
<dbReference type="Pfam" id="PF00560">
    <property type="entry name" value="LRR_1"/>
    <property type="match status" value="7"/>
</dbReference>
<dbReference type="PANTHER" id="PTHR48063">
    <property type="entry name" value="LRR RECEPTOR-LIKE KINASE"/>
    <property type="match status" value="1"/>
</dbReference>
<evidence type="ECO:0000256" key="4">
    <source>
        <dbReference type="ARBA" id="ARBA00022614"/>
    </source>
</evidence>
<dbReference type="PANTHER" id="PTHR48063:SF90">
    <property type="entry name" value="OS11G0565920 PROTEIN"/>
    <property type="match status" value="1"/>
</dbReference>
<dbReference type="GO" id="GO:0005886">
    <property type="term" value="C:plasma membrane"/>
    <property type="evidence" value="ECO:0007669"/>
    <property type="project" value="UniProtKB-SubCell"/>
</dbReference>
<evidence type="ECO:0000256" key="7">
    <source>
        <dbReference type="ARBA" id="ARBA00022737"/>
    </source>
</evidence>
<dbReference type="SUPFAM" id="SSF52047">
    <property type="entry name" value="RNI-like"/>
    <property type="match status" value="2"/>
</dbReference>
<dbReference type="Proteomes" id="UP001140206">
    <property type="component" value="Chromosome 5"/>
</dbReference>
<accession>A0AAV8C1G4</accession>
<reference evidence="14" key="1">
    <citation type="submission" date="2022-08" db="EMBL/GenBank/DDBJ databases">
        <authorList>
            <person name="Marques A."/>
        </authorList>
    </citation>
    <scope>NUCLEOTIDE SEQUENCE</scope>
    <source>
        <strain evidence="14">RhyPub2mFocal</strain>
        <tissue evidence="14">Leaves</tissue>
    </source>
</reference>
<gene>
    <name evidence="14" type="ORF">LUZ62_082856</name>
</gene>
<dbReference type="AlphaFoldDB" id="A0AAV8C1G4"/>
<keyword evidence="14" id="KW-0675">Receptor</keyword>
<evidence type="ECO:0000256" key="2">
    <source>
        <dbReference type="ARBA" id="ARBA00009592"/>
    </source>
</evidence>
<dbReference type="EMBL" id="JAMFTS010000005">
    <property type="protein sequence ID" value="KAJ4748451.1"/>
    <property type="molecule type" value="Genomic_DNA"/>
</dbReference>
<sequence length="951" mass="107660">MEHRIEMHLFLKFVLLILFLQAVSVHSCIKHEREALIEFKDGVNDPGSRLASWKGHECCEWTGIRCCNKTGHVIRFDLRNSGFPDEYFSWNNYSLMGKIKPSLLVLSELTYIDLSFNNFTENKFPKFFSSFRKLEYLNLSVTGLSGTVPGLLSNLSSLQYLDLSNNDELMADADVWWLSRLTSLRHLDMSRIDLQGSINWVQSLNKLPSLEVLLLDSNNLNHIPQSLPHVNFTSLKVLRLSNQDFNTTIPSWIFVLHDLTDLNLGESNFVGFFPAVLGNLTFLSNLVLDNNLLFGKIPSLYNLTKLTYLSMSGTFLSEKYINIIELASSISPKTWRRMEELVLSDNNFIGKLTGWIPMMSNLKYLDLSFTYLSGIIPDDIWNLTNIIELDLSFNCFTGSLNDTYLDRLTRLQKLSLGGNVMNLGNYTISIVTESNWQPSFHLQSLQLYSCQLGPKFPTWLQNQVKIGTLYLTDTEINDVLPKWLWNFTFLNDLDLSYNKINGELPRNLKNLTNIQYMYLNNNLLSGKIPSSFPDYLEEINLSDNRFEQLPKIVEAPNLGWISFSNNSMSGSIESSLCGISSLYYIDLSRNNLSGFLPNCSINYLTGINVANNNLSGTVPSTLCSSNSLYMLQLNSNNLTGEFPTNLQFCSRLEFLDIGENNFHGEVPKWVGENLPGLVLLRLRSNLFSGKIPLNITLLHKLRVLDLANNYFSGQLPMTLDKLTTMATMASSDDSGEIFEGWSLSETIKGIDIEYAYESLRLLRSIDLSNNNLEGEIPESVVSLIGLVNLNLSNNHLIGKIPTEIGRIRSLESLDLHKNNFSGTIPESLSTLNCLEVLNLSYNNLSGRIPTGNQLQTLDDPSIYIGNVHLCGPPLKKSCSSNTTSFDSPDSLKHANDKDKLWLYLFTEFGFVTGFLLLFFILVFKISWRCAYFKIVDEVLDKLYVWAVGSIL</sequence>
<evidence type="ECO:0000256" key="1">
    <source>
        <dbReference type="ARBA" id="ARBA00004251"/>
    </source>
</evidence>
<evidence type="ECO:0000256" key="3">
    <source>
        <dbReference type="ARBA" id="ARBA00022475"/>
    </source>
</evidence>
<evidence type="ECO:0000256" key="5">
    <source>
        <dbReference type="ARBA" id="ARBA00022692"/>
    </source>
</evidence>
<keyword evidence="15" id="KW-1185">Reference proteome</keyword>